<dbReference type="InterPro" id="IPR035093">
    <property type="entry name" value="RelE/ParE_toxin_dom_sf"/>
</dbReference>
<dbReference type="RefSeq" id="WP_013165604.1">
    <property type="nucleotide sequence ID" value="NC_014217.1"/>
</dbReference>
<dbReference type="STRING" id="639283.Snov_0768"/>
<sequence>MTYRIIFSPEAEEDLIGIYRFVSQRSGRDLALGYVQRIEAYCRGFATFPKRGTCRDDLAPNTRLVGFERRVMIAFHIDGDLVVFDRILYGGRSLDRLSDDED</sequence>
<dbReference type="InterPro" id="IPR007712">
    <property type="entry name" value="RelE/ParE_toxin"/>
</dbReference>
<dbReference type="AlphaFoldDB" id="D7A5H5"/>
<dbReference type="Gene3D" id="3.30.2310.20">
    <property type="entry name" value="RelE-like"/>
    <property type="match status" value="1"/>
</dbReference>
<dbReference type="eggNOG" id="COG3668">
    <property type="taxonomic scope" value="Bacteria"/>
</dbReference>
<dbReference type="Pfam" id="PF05016">
    <property type="entry name" value="ParE_toxin"/>
    <property type="match status" value="1"/>
</dbReference>
<keyword evidence="1" id="KW-1277">Toxin-antitoxin system</keyword>
<evidence type="ECO:0000313" key="2">
    <source>
        <dbReference type="EMBL" id="ADH88099.1"/>
    </source>
</evidence>
<evidence type="ECO:0000256" key="1">
    <source>
        <dbReference type="ARBA" id="ARBA00022649"/>
    </source>
</evidence>
<dbReference type="KEGG" id="sno:Snov_0768"/>
<gene>
    <name evidence="2" type="ordered locus">Snov_0768</name>
</gene>
<name>D7A5H5_ANCN5</name>
<dbReference type="HOGENOM" id="CLU_147162_10_0_5"/>
<accession>D7A5H5</accession>
<organism evidence="2 3">
    <name type="scientific">Ancylobacter novellus (strain ATCC 8093 / DSM 506 / JCM 20403 / CCM 1077 / IAM 12100 / NBRC 12443 / NCIMB 10456)</name>
    <name type="common">Starkeya novella</name>
    <dbReference type="NCBI Taxonomy" id="639283"/>
    <lineage>
        <taxon>Bacteria</taxon>
        <taxon>Pseudomonadati</taxon>
        <taxon>Pseudomonadota</taxon>
        <taxon>Alphaproteobacteria</taxon>
        <taxon>Hyphomicrobiales</taxon>
        <taxon>Xanthobacteraceae</taxon>
        <taxon>Ancylobacter</taxon>
    </lineage>
</organism>
<protein>
    <submittedName>
        <fullName evidence="2">Plasmid stabilization system</fullName>
    </submittedName>
</protein>
<evidence type="ECO:0000313" key="3">
    <source>
        <dbReference type="Proteomes" id="UP000006633"/>
    </source>
</evidence>
<dbReference type="EMBL" id="CP002026">
    <property type="protein sequence ID" value="ADH88099.1"/>
    <property type="molecule type" value="Genomic_DNA"/>
</dbReference>
<dbReference type="Proteomes" id="UP000006633">
    <property type="component" value="Chromosome"/>
</dbReference>
<keyword evidence="3" id="KW-1185">Reference proteome</keyword>
<reference evidence="2 3" key="1">
    <citation type="journal article" date="2012" name="Stand. Genomic Sci.">
        <title>Complete genome sequence of the facultatively chemolithoautotrophic and methylotrophic alpha Proteobacterium Starkeya novella type strain (ATCC 8093(T)).</title>
        <authorList>
            <person name="Kappler U."/>
            <person name="Davenport K."/>
            <person name="Beatson S."/>
            <person name="Lucas S."/>
            <person name="Lapidus A."/>
            <person name="Copeland A."/>
            <person name="Berry K.W."/>
            <person name="Glavina Del Rio T."/>
            <person name="Hammon N."/>
            <person name="Dalin E."/>
            <person name="Tice H."/>
            <person name="Pitluck S."/>
            <person name="Richardson P."/>
            <person name="Bruce D."/>
            <person name="Goodwin L.A."/>
            <person name="Han C."/>
            <person name="Tapia R."/>
            <person name="Detter J.C."/>
            <person name="Chang Y.J."/>
            <person name="Jeffries C.D."/>
            <person name="Land M."/>
            <person name="Hauser L."/>
            <person name="Kyrpides N.C."/>
            <person name="Goker M."/>
            <person name="Ivanova N."/>
            <person name="Klenk H.P."/>
            <person name="Woyke T."/>
        </authorList>
    </citation>
    <scope>NUCLEOTIDE SEQUENCE [LARGE SCALE GENOMIC DNA]</scope>
    <source>
        <strain evidence="3">ATCC 8093 / DSM 506 / JCM 20403 / CCM 1077 / IAM 12100 / NBRC 12443 / NCIMB 10456</strain>
    </source>
</reference>
<dbReference type="OrthoDB" id="9814952at2"/>
<proteinExistence type="predicted"/>